<proteinExistence type="predicted"/>
<evidence type="ECO:0008006" key="5">
    <source>
        <dbReference type="Google" id="ProtNLM"/>
    </source>
</evidence>
<keyword evidence="2" id="KW-0472">Membrane</keyword>
<name>A0ABW2IJ56_9PROT</name>
<feature type="region of interest" description="Disordered" evidence="1">
    <location>
        <begin position="136"/>
        <end position="167"/>
    </location>
</feature>
<keyword evidence="2" id="KW-1133">Transmembrane helix</keyword>
<dbReference type="RefSeq" id="WP_382166178.1">
    <property type="nucleotide sequence ID" value="NZ_JBHTBR010000002.1"/>
</dbReference>
<dbReference type="EMBL" id="JBHTBR010000002">
    <property type="protein sequence ID" value="MFC7290974.1"/>
    <property type="molecule type" value="Genomic_DNA"/>
</dbReference>
<protein>
    <recommendedName>
        <fullName evidence="5">Transmembrane protein 18</fullName>
    </recommendedName>
</protein>
<keyword evidence="4" id="KW-1185">Reference proteome</keyword>
<feature type="transmembrane region" description="Helical" evidence="2">
    <location>
        <begin position="114"/>
        <end position="132"/>
    </location>
</feature>
<accession>A0ABW2IJ56</accession>
<dbReference type="Proteomes" id="UP001596492">
    <property type="component" value="Unassembled WGS sequence"/>
</dbReference>
<comment type="caution">
    <text evidence="3">The sequence shown here is derived from an EMBL/GenBank/DDBJ whole genome shotgun (WGS) entry which is preliminary data.</text>
</comment>
<sequence>MNEIAGTDNLLQLHELLGQHRELISNTWQFFVSVHIAIFGLLFMINPERVNWASRFVLFAAYSGFMYLNYNAQVDNYNYSLQLLTLAKELEIGLPTSHAILTNVFGEPGWVLKYLIYIFSVAMCVGGTLILIPNSPRRPRQDTNAKSRHGRSGPKGLKLAEPQPFED</sequence>
<evidence type="ECO:0000256" key="2">
    <source>
        <dbReference type="SAM" id="Phobius"/>
    </source>
</evidence>
<feature type="transmembrane region" description="Helical" evidence="2">
    <location>
        <begin position="27"/>
        <end position="45"/>
    </location>
</feature>
<evidence type="ECO:0000313" key="3">
    <source>
        <dbReference type="EMBL" id="MFC7290974.1"/>
    </source>
</evidence>
<reference evidence="4" key="1">
    <citation type="journal article" date="2019" name="Int. J. Syst. Evol. Microbiol.">
        <title>The Global Catalogue of Microorganisms (GCM) 10K type strain sequencing project: providing services to taxonomists for standard genome sequencing and annotation.</title>
        <authorList>
            <consortium name="The Broad Institute Genomics Platform"/>
            <consortium name="The Broad Institute Genome Sequencing Center for Infectious Disease"/>
            <person name="Wu L."/>
            <person name="Ma J."/>
        </authorList>
    </citation>
    <scope>NUCLEOTIDE SEQUENCE [LARGE SCALE GENOMIC DNA]</scope>
    <source>
        <strain evidence="4">CCUG 51308</strain>
    </source>
</reference>
<feature type="transmembrane region" description="Helical" evidence="2">
    <location>
        <begin position="52"/>
        <end position="70"/>
    </location>
</feature>
<evidence type="ECO:0000256" key="1">
    <source>
        <dbReference type="SAM" id="MobiDB-lite"/>
    </source>
</evidence>
<keyword evidence="2" id="KW-0812">Transmembrane</keyword>
<gene>
    <name evidence="3" type="ORF">ACFQS8_05060</name>
</gene>
<organism evidence="3 4">
    <name type="scientific">Hirschia litorea</name>
    <dbReference type="NCBI Taxonomy" id="1199156"/>
    <lineage>
        <taxon>Bacteria</taxon>
        <taxon>Pseudomonadati</taxon>
        <taxon>Pseudomonadota</taxon>
        <taxon>Alphaproteobacteria</taxon>
        <taxon>Hyphomonadales</taxon>
        <taxon>Hyphomonadaceae</taxon>
        <taxon>Hirschia</taxon>
    </lineage>
</organism>
<evidence type="ECO:0000313" key="4">
    <source>
        <dbReference type="Proteomes" id="UP001596492"/>
    </source>
</evidence>